<evidence type="ECO:0000313" key="3">
    <source>
        <dbReference type="Proteomes" id="UP001177744"/>
    </source>
</evidence>
<protein>
    <recommendedName>
        <fullName evidence="4">Jun dimerization protein 2</fullName>
    </recommendedName>
</protein>
<feature type="region of interest" description="Disordered" evidence="1">
    <location>
        <begin position="91"/>
        <end position="110"/>
    </location>
</feature>
<name>A0AA40HK75_CNENI</name>
<accession>A0AA40HK75</accession>
<proteinExistence type="predicted"/>
<evidence type="ECO:0008006" key="4">
    <source>
        <dbReference type="Google" id="ProtNLM"/>
    </source>
</evidence>
<reference evidence="2" key="1">
    <citation type="submission" date="2023-06" db="EMBL/GenBank/DDBJ databases">
        <title>Reference genome for the Northern bat (Eptesicus nilssonii), a most northern bat species.</title>
        <authorList>
            <person name="Laine V.N."/>
            <person name="Pulliainen A.T."/>
            <person name="Lilley T.M."/>
        </authorList>
    </citation>
    <scope>NUCLEOTIDE SEQUENCE</scope>
    <source>
        <strain evidence="2">BLF_Eptnil</strain>
        <tissue evidence="2">Kidney</tissue>
    </source>
</reference>
<keyword evidence="3" id="KW-1185">Reference proteome</keyword>
<comment type="caution">
    <text evidence="2">The sequence shown here is derived from an EMBL/GenBank/DDBJ whole genome shotgun (WGS) entry which is preliminary data.</text>
</comment>
<evidence type="ECO:0000313" key="2">
    <source>
        <dbReference type="EMBL" id="KAK1332166.1"/>
    </source>
</evidence>
<sequence length="110" mass="12418">MNAELKTQMEELKQERQQLILMLNQHRPTCIIRIDSVKTLTQKATHCWSSWRRSDHGLGGGKGSSLLHENSSMRLSTASIGQAFVVKLRSATPGEETQADETQDQMLRPK</sequence>
<organism evidence="2 3">
    <name type="scientific">Cnephaeus nilssonii</name>
    <name type="common">Northern bat</name>
    <name type="synonym">Eptesicus nilssonii</name>
    <dbReference type="NCBI Taxonomy" id="3371016"/>
    <lineage>
        <taxon>Eukaryota</taxon>
        <taxon>Metazoa</taxon>
        <taxon>Chordata</taxon>
        <taxon>Craniata</taxon>
        <taxon>Vertebrata</taxon>
        <taxon>Euteleostomi</taxon>
        <taxon>Mammalia</taxon>
        <taxon>Eutheria</taxon>
        <taxon>Laurasiatheria</taxon>
        <taxon>Chiroptera</taxon>
        <taxon>Yangochiroptera</taxon>
        <taxon>Vespertilionidae</taxon>
        <taxon>Cnephaeus</taxon>
    </lineage>
</organism>
<dbReference type="EMBL" id="JAULJE010000019">
    <property type="protein sequence ID" value="KAK1332166.1"/>
    <property type="molecule type" value="Genomic_DNA"/>
</dbReference>
<evidence type="ECO:0000256" key="1">
    <source>
        <dbReference type="SAM" id="MobiDB-lite"/>
    </source>
</evidence>
<dbReference type="Proteomes" id="UP001177744">
    <property type="component" value="Unassembled WGS sequence"/>
</dbReference>
<dbReference type="AlphaFoldDB" id="A0AA40HK75"/>
<gene>
    <name evidence="2" type="ORF">QTO34_007852</name>
</gene>